<evidence type="ECO:0000313" key="17">
    <source>
        <dbReference type="Proteomes" id="UP000247612"/>
    </source>
</evidence>
<evidence type="ECO:0000256" key="2">
    <source>
        <dbReference type="ARBA" id="ARBA00022490"/>
    </source>
</evidence>
<dbReference type="RefSeq" id="WP_022939011.1">
    <property type="nucleotide sequence ID" value="NZ_CABKRQ010000007.1"/>
</dbReference>
<evidence type="ECO:0000256" key="6">
    <source>
        <dbReference type="ARBA" id="ARBA00022840"/>
    </source>
</evidence>
<dbReference type="PROSITE" id="PS51194">
    <property type="entry name" value="HELICASE_CTER"/>
    <property type="match status" value="1"/>
</dbReference>
<dbReference type="GeneID" id="94442089"/>
<dbReference type="InterPro" id="IPR014001">
    <property type="entry name" value="Helicase_ATP-bd"/>
</dbReference>
<evidence type="ECO:0000256" key="10">
    <source>
        <dbReference type="PROSITE-ProRule" id="PRU00552"/>
    </source>
</evidence>
<evidence type="ECO:0000256" key="8">
    <source>
        <dbReference type="ARBA" id="ARBA00047984"/>
    </source>
</evidence>
<organism evidence="16 17">
    <name type="scientific">Dielma fastidiosa</name>
    <dbReference type="NCBI Taxonomy" id="1034346"/>
    <lineage>
        <taxon>Bacteria</taxon>
        <taxon>Bacillati</taxon>
        <taxon>Bacillota</taxon>
        <taxon>Erysipelotrichia</taxon>
        <taxon>Erysipelotrichales</taxon>
        <taxon>Erysipelotrichaceae</taxon>
        <taxon>Dielma</taxon>
    </lineage>
</organism>
<comment type="similarity">
    <text evidence="7 11">Belongs to the DEAD box helicase family.</text>
</comment>
<dbReference type="AlphaFoldDB" id="A0A2V2FJ61"/>
<dbReference type="InterPro" id="IPR000629">
    <property type="entry name" value="RNA-helicase_DEAD-box_CS"/>
</dbReference>
<dbReference type="SMART" id="SM00487">
    <property type="entry name" value="DEXDc"/>
    <property type="match status" value="1"/>
</dbReference>
<dbReference type="FunFam" id="3.40.50.300:FF:000108">
    <property type="entry name" value="ATP-dependent RNA helicase RhlE"/>
    <property type="match status" value="1"/>
</dbReference>
<comment type="catalytic activity">
    <reaction evidence="8">
        <text>ATP + H2O = ADP + phosphate + H(+)</text>
        <dbReference type="Rhea" id="RHEA:13065"/>
        <dbReference type="ChEBI" id="CHEBI:15377"/>
        <dbReference type="ChEBI" id="CHEBI:15378"/>
        <dbReference type="ChEBI" id="CHEBI:30616"/>
        <dbReference type="ChEBI" id="CHEBI:43474"/>
        <dbReference type="ChEBI" id="CHEBI:456216"/>
        <dbReference type="EC" id="3.6.4.13"/>
    </reaction>
</comment>
<dbReference type="EC" id="3.6.4.13" evidence="1"/>
<feature type="short sequence motif" description="Q motif" evidence="10">
    <location>
        <begin position="2"/>
        <end position="30"/>
    </location>
</feature>
<comment type="caution">
    <text evidence="16">The sequence shown here is derived from an EMBL/GenBank/DDBJ whole genome shotgun (WGS) entry which is preliminary data.</text>
</comment>
<gene>
    <name evidence="16" type="ORF">DES51_10966</name>
</gene>
<sequence length="584" mass="65634">MTNFNELGLSNEILRAVSEMGFENATDIQAQAIPYILQGRDVLGRSNTGTGKTAAFGLPAIDKVDPTNRKPQILILSPTRELDIQIATELRKFSKYKEGVKIVPIYGGQPIDSQIQLLKRGCGIVVGTPGRVMDHLRRRTLKLDEIKMVILDEADEMLNMGFKEDIEEILKGMPKEQYQMTLFSATMPNSIMEITRQFQQDPVSVEIKSTQRTIDTVEQSYYECGRGKKTNALRILLNAFDPELTMIFCNTKKMVDELVDELNSYDIKAIGLHGDMKQQARTRVMDQFRTGNYPILIATDVAARGIDVDNIDLVVNYDIPQDNEYYIHRVGRTGRAGKKGKAITLIAGKRQRQFIRDIMRYTKTAIAHRQLPSSEELLEESKRAFVAQVMSACSEDINEESIEIANEILGEGVAIENVLSALISMLYKPEVIDAGVVEEVFNKKKERKFNDADATTLHFNIGRNQGVAANHLVCAIAEETGLPSSVIGKIDLKAKYTLVDIANDSVDKVLEHMANCTIRGFEVNVKIDGGAPVRKTVKKNNEGSYKPKKMSEDSYKSRKTTEHARRNSSKSKNEKPRRKTRYDD</sequence>
<dbReference type="PANTHER" id="PTHR47959:SF1">
    <property type="entry name" value="ATP-DEPENDENT RNA HELICASE DBPA"/>
    <property type="match status" value="1"/>
</dbReference>
<dbReference type="PROSITE" id="PS51195">
    <property type="entry name" value="Q_MOTIF"/>
    <property type="match status" value="1"/>
</dbReference>
<evidence type="ECO:0000256" key="4">
    <source>
        <dbReference type="ARBA" id="ARBA00022801"/>
    </source>
</evidence>
<dbReference type="Proteomes" id="UP000247612">
    <property type="component" value="Unassembled WGS sequence"/>
</dbReference>
<dbReference type="InterPro" id="IPR005580">
    <property type="entry name" value="DbpA/CsdA_RNA-bd_dom"/>
</dbReference>
<dbReference type="PROSITE" id="PS00039">
    <property type="entry name" value="DEAD_ATP_HELICASE"/>
    <property type="match status" value="1"/>
</dbReference>
<dbReference type="CDD" id="cd18787">
    <property type="entry name" value="SF2_C_DEAD"/>
    <property type="match status" value="1"/>
</dbReference>
<evidence type="ECO:0000256" key="3">
    <source>
        <dbReference type="ARBA" id="ARBA00022741"/>
    </source>
</evidence>
<keyword evidence="5 11" id="KW-0347">Helicase</keyword>
<accession>A0A2V2FJ61</accession>
<feature type="compositionally biased region" description="Basic residues" evidence="12">
    <location>
        <begin position="575"/>
        <end position="584"/>
    </location>
</feature>
<dbReference type="Pfam" id="PF00271">
    <property type="entry name" value="Helicase_C"/>
    <property type="match status" value="1"/>
</dbReference>
<name>A0A2V2FJ61_9FIRM</name>
<evidence type="ECO:0000259" key="13">
    <source>
        <dbReference type="PROSITE" id="PS51192"/>
    </source>
</evidence>
<keyword evidence="6 11" id="KW-0067">ATP-binding</keyword>
<evidence type="ECO:0000256" key="12">
    <source>
        <dbReference type="SAM" id="MobiDB-lite"/>
    </source>
</evidence>
<evidence type="ECO:0000259" key="14">
    <source>
        <dbReference type="PROSITE" id="PS51194"/>
    </source>
</evidence>
<dbReference type="STRING" id="1034346.GCA_000313565_02727"/>
<reference evidence="16 17" key="1">
    <citation type="submission" date="2018-05" db="EMBL/GenBank/DDBJ databases">
        <title>Genomic Encyclopedia of Type Strains, Phase IV (KMG-IV): sequencing the most valuable type-strain genomes for metagenomic binning, comparative biology and taxonomic classification.</title>
        <authorList>
            <person name="Goeker M."/>
        </authorList>
    </citation>
    <scope>NUCLEOTIDE SEQUENCE [LARGE SCALE GENOMIC DNA]</scope>
    <source>
        <strain evidence="16 17">JC118</strain>
    </source>
</reference>
<dbReference type="Pfam" id="PF00270">
    <property type="entry name" value="DEAD"/>
    <property type="match status" value="1"/>
</dbReference>
<keyword evidence="4 11" id="KW-0378">Hydrolase</keyword>
<keyword evidence="17" id="KW-1185">Reference proteome</keyword>
<dbReference type="GO" id="GO:0016787">
    <property type="term" value="F:hydrolase activity"/>
    <property type="evidence" value="ECO:0007669"/>
    <property type="project" value="UniProtKB-KW"/>
</dbReference>
<dbReference type="EMBL" id="QJKH01000009">
    <property type="protein sequence ID" value="PXX77814.1"/>
    <property type="molecule type" value="Genomic_DNA"/>
</dbReference>
<dbReference type="InterPro" id="IPR001650">
    <property type="entry name" value="Helicase_C-like"/>
</dbReference>
<dbReference type="CDD" id="cd00268">
    <property type="entry name" value="DEADc"/>
    <property type="match status" value="1"/>
</dbReference>
<feature type="domain" description="Helicase ATP-binding" evidence="13">
    <location>
        <begin position="33"/>
        <end position="205"/>
    </location>
</feature>
<dbReference type="GO" id="GO:0005524">
    <property type="term" value="F:ATP binding"/>
    <property type="evidence" value="ECO:0007669"/>
    <property type="project" value="UniProtKB-KW"/>
</dbReference>
<dbReference type="InterPro" id="IPR027417">
    <property type="entry name" value="P-loop_NTPase"/>
</dbReference>
<evidence type="ECO:0000256" key="1">
    <source>
        <dbReference type="ARBA" id="ARBA00012552"/>
    </source>
</evidence>
<dbReference type="SUPFAM" id="SSF52540">
    <property type="entry name" value="P-loop containing nucleoside triphosphate hydrolases"/>
    <property type="match status" value="1"/>
</dbReference>
<dbReference type="InterPro" id="IPR050079">
    <property type="entry name" value="DEAD_box_RNA_helicase"/>
</dbReference>
<protein>
    <recommendedName>
        <fullName evidence="9">ATP-dependent RNA helicase CshA</fullName>
        <ecNumber evidence="1">3.6.4.13</ecNumber>
    </recommendedName>
</protein>
<dbReference type="PROSITE" id="PS51192">
    <property type="entry name" value="HELICASE_ATP_BIND_1"/>
    <property type="match status" value="1"/>
</dbReference>
<dbReference type="InterPro" id="IPR044742">
    <property type="entry name" value="DEAD/DEAH_RhlB"/>
</dbReference>
<dbReference type="GO" id="GO:0003723">
    <property type="term" value="F:RNA binding"/>
    <property type="evidence" value="ECO:0007669"/>
    <property type="project" value="UniProtKB-ARBA"/>
</dbReference>
<evidence type="ECO:0000256" key="7">
    <source>
        <dbReference type="ARBA" id="ARBA00038437"/>
    </source>
</evidence>
<dbReference type="Pfam" id="PF03880">
    <property type="entry name" value="DbpA"/>
    <property type="match status" value="1"/>
</dbReference>
<dbReference type="InterPro" id="IPR014014">
    <property type="entry name" value="RNA_helicase_DEAD_Q_motif"/>
</dbReference>
<proteinExistence type="inferred from homology"/>
<dbReference type="GO" id="GO:0003724">
    <property type="term" value="F:RNA helicase activity"/>
    <property type="evidence" value="ECO:0007669"/>
    <property type="project" value="UniProtKB-EC"/>
</dbReference>
<dbReference type="GO" id="GO:0005829">
    <property type="term" value="C:cytosol"/>
    <property type="evidence" value="ECO:0007669"/>
    <property type="project" value="TreeGrafter"/>
</dbReference>
<feature type="domain" description="Helicase C-terminal" evidence="14">
    <location>
        <begin position="232"/>
        <end position="379"/>
    </location>
</feature>
<evidence type="ECO:0000313" key="16">
    <source>
        <dbReference type="EMBL" id="PXX77814.1"/>
    </source>
</evidence>
<dbReference type="PANTHER" id="PTHR47959">
    <property type="entry name" value="ATP-DEPENDENT RNA HELICASE RHLE-RELATED"/>
    <property type="match status" value="1"/>
</dbReference>
<keyword evidence="3 11" id="KW-0547">Nucleotide-binding</keyword>
<dbReference type="Gene3D" id="3.40.50.300">
    <property type="entry name" value="P-loop containing nucleotide triphosphate hydrolases"/>
    <property type="match status" value="2"/>
</dbReference>
<keyword evidence="2" id="KW-0963">Cytoplasm</keyword>
<feature type="region of interest" description="Disordered" evidence="12">
    <location>
        <begin position="537"/>
        <end position="584"/>
    </location>
</feature>
<dbReference type="SMART" id="SM00490">
    <property type="entry name" value="HELICc"/>
    <property type="match status" value="1"/>
</dbReference>
<evidence type="ECO:0000256" key="9">
    <source>
        <dbReference type="ARBA" id="ARBA00067932"/>
    </source>
</evidence>
<feature type="compositionally biased region" description="Basic and acidic residues" evidence="12">
    <location>
        <begin position="549"/>
        <end position="565"/>
    </location>
</feature>
<dbReference type="InterPro" id="IPR012677">
    <property type="entry name" value="Nucleotide-bd_a/b_plait_sf"/>
</dbReference>
<dbReference type="Gene3D" id="3.30.70.330">
    <property type="match status" value="1"/>
</dbReference>
<dbReference type="InterPro" id="IPR011545">
    <property type="entry name" value="DEAD/DEAH_box_helicase_dom"/>
</dbReference>
<feature type="domain" description="DEAD-box RNA helicase Q" evidence="15">
    <location>
        <begin position="2"/>
        <end position="30"/>
    </location>
</feature>
<evidence type="ECO:0000256" key="11">
    <source>
        <dbReference type="RuleBase" id="RU000492"/>
    </source>
</evidence>
<evidence type="ECO:0000256" key="5">
    <source>
        <dbReference type="ARBA" id="ARBA00022806"/>
    </source>
</evidence>
<evidence type="ECO:0000259" key="15">
    <source>
        <dbReference type="PROSITE" id="PS51195"/>
    </source>
</evidence>
<dbReference type="OrthoDB" id="9805696at2"/>